<proteinExistence type="predicted"/>
<dbReference type="InterPro" id="IPR005036">
    <property type="entry name" value="CBM21_dom"/>
</dbReference>
<reference evidence="1" key="1">
    <citation type="submission" date="2022-10" db="EMBL/GenBank/DDBJ databases">
        <authorList>
            <person name="Byrne P K."/>
        </authorList>
    </citation>
    <scope>NUCLEOTIDE SEQUENCE</scope>
    <source>
        <strain evidence="1">IFO1802</strain>
    </source>
</reference>
<protein>
    <submittedName>
        <fullName evidence="1">Uncharacterized protein</fullName>
    </submittedName>
</protein>
<dbReference type="GO" id="GO:0008157">
    <property type="term" value="F:protein phosphatase 1 binding"/>
    <property type="evidence" value="ECO:0007669"/>
    <property type="project" value="TreeGrafter"/>
</dbReference>
<sequence>MPVSSLNYSHGKKLKPSLKLSKTASISSFVSSTPSNSFSPLEDSTSASSSASSSSSEKLVRFATHLYTVKKFNTKLAPISISEKVVNVPPKYITSHLANNLHNDSLSSNFSLIDGEDHPYRLDVLDNSDLEYYDEDDRYENESDFEDDKMFILNRDFFLEKEGLHLGKENKFDIADWKLISSNLNLFKDNNITYLAELERRIFEYLNGQNIKVHLLELSDPVTYEDICRNNLGSCQISGLIFVNNLNFEKIIEIKFTLNNWTDIHYINAHFNKSITSRVDEFKFVIDISALKLNLVSKNLIYSNLFEKKTTCSLNLQFCCRYDVNNFNNKTFYDNNDYRNYEVTISLSAISLNREVKKFPKHDSNLDSFMLRGGNTNVHVLKNDENIKKPLRKFNDDTDYFNDSPLKHKFHKSLGAKVAYNGQYVLSSTKTKISDCGMKPFENLVEPPESQTDEDTSDSPYDLSLQDFNYWEFTNHGLEKAMADLDILQFKNYSKPISRHPTIDDSFTLRTGNSTLRSETQELEDDFSSQEKSAVTTAPLNGMQIHDDEFEASLSYINWNNSTDTLMKKNDRQSIEPSSPSQLSIATIRMEENLLNQENSVGNNMYSFPAFSPLKDSTPLPFLPSDGINDDIREREENIFFSSNEIHFPCDYFSKSPSPSPSPIYS</sequence>
<dbReference type="GO" id="GO:0005979">
    <property type="term" value="P:regulation of glycogen biosynthetic process"/>
    <property type="evidence" value="ECO:0007669"/>
    <property type="project" value="TreeGrafter"/>
</dbReference>
<dbReference type="PANTHER" id="PTHR12307:SF51">
    <property type="entry name" value="SERINE_THREONINE-PROTEIN PHOSPHATASE 1 REGULATORY SUBUNIT GAC1-RELATED"/>
    <property type="match status" value="1"/>
</dbReference>
<evidence type="ECO:0000313" key="2">
    <source>
        <dbReference type="Proteomes" id="UP001162087"/>
    </source>
</evidence>
<dbReference type="InterPro" id="IPR050782">
    <property type="entry name" value="PP1_regulatory_subunit_3"/>
</dbReference>
<dbReference type="PROSITE" id="PS51159">
    <property type="entry name" value="CBM21"/>
    <property type="match status" value="1"/>
</dbReference>
<dbReference type="Gene3D" id="2.60.40.2440">
    <property type="entry name" value="Carbohydrate binding type-21 domain"/>
    <property type="match status" value="1"/>
</dbReference>
<evidence type="ECO:0000313" key="1">
    <source>
        <dbReference type="EMBL" id="CAI4046632.1"/>
    </source>
</evidence>
<dbReference type="InterPro" id="IPR038175">
    <property type="entry name" value="CBM21_dom_sf"/>
</dbReference>
<keyword evidence="2" id="KW-1185">Reference proteome</keyword>
<gene>
    <name evidence="1" type="primary">SKDI12G3060</name>
    <name evidence="1" type="ORF">SKDI_12G3060</name>
</gene>
<dbReference type="GO" id="GO:2001069">
    <property type="term" value="F:glycogen binding"/>
    <property type="evidence" value="ECO:0007669"/>
    <property type="project" value="TreeGrafter"/>
</dbReference>
<dbReference type="OrthoDB" id="1881at2759"/>
<dbReference type="GO" id="GO:0000164">
    <property type="term" value="C:protein phosphatase type 1 complex"/>
    <property type="evidence" value="ECO:0007669"/>
    <property type="project" value="TreeGrafter"/>
</dbReference>
<organism evidence="1 2">
    <name type="scientific">Saccharomyces kudriavzevii (strain ATCC MYA-4449 / AS 2.2408 / CBS 8840 / NBRC 1802 / NCYC 2889)</name>
    <name type="common">Yeast</name>
    <dbReference type="NCBI Taxonomy" id="226230"/>
    <lineage>
        <taxon>Eukaryota</taxon>
        <taxon>Fungi</taxon>
        <taxon>Dikarya</taxon>
        <taxon>Ascomycota</taxon>
        <taxon>Saccharomycotina</taxon>
        <taxon>Saccharomycetes</taxon>
        <taxon>Saccharomycetales</taxon>
        <taxon>Saccharomycetaceae</taxon>
        <taxon>Saccharomyces</taxon>
    </lineage>
</organism>
<dbReference type="EMBL" id="OX365907">
    <property type="protein sequence ID" value="CAI4046632.1"/>
    <property type="molecule type" value="Genomic_DNA"/>
</dbReference>
<name>A0AA35J438_SACK1</name>
<dbReference type="Proteomes" id="UP001162087">
    <property type="component" value="Chromosome 12"/>
</dbReference>
<accession>A0AA35J438</accession>
<dbReference type="Pfam" id="PF03370">
    <property type="entry name" value="CBM_21"/>
    <property type="match status" value="1"/>
</dbReference>
<dbReference type="PANTHER" id="PTHR12307">
    <property type="entry name" value="PROTEIN PHOSPHATASE 1 REGULATORY SUBUNIT"/>
    <property type="match status" value="1"/>
</dbReference>